<evidence type="ECO:0000313" key="4">
    <source>
        <dbReference type="EMBL" id="NKY25346.1"/>
    </source>
</evidence>
<gene>
    <name evidence="4" type="ORF">HGB38_03735</name>
</gene>
<protein>
    <submittedName>
        <fullName evidence="4">TetR/AcrR family transcriptional regulator</fullName>
    </submittedName>
</protein>
<dbReference type="GO" id="GO:0000976">
    <property type="term" value="F:transcription cis-regulatory region binding"/>
    <property type="evidence" value="ECO:0007669"/>
    <property type="project" value="TreeGrafter"/>
</dbReference>
<name>A0A7X6R1L9_9NOCA</name>
<reference evidence="4 5" key="1">
    <citation type="submission" date="2020-04" db="EMBL/GenBank/DDBJ databases">
        <title>MicrobeNet Type strains.</title>
        <authorList>
            <person name="Nicholson A.C."/>
        </authorList>
    </citation>
    <scope>NUCLEOTIDE SEQUENCE [LARGE SCALE GENOMIC DNA]</scope>
    <source>
        <strain evidence="4 5">DSM 44956</strain>
    </source>
</reference>
<dbReference type="InterPro" id="IPR009057">
    <property type="entry name" value="Homeodomain-like_sf"/>
</dbReference>
<keyword evidence="1 2" id="KW-0238">DNA-binding</keyword>
<dbReference type="AlphaFoldDB" id="A0A7X6R1L9"/>
<evidence type="ECO:0000256" key="2">
    <source>
        <dbReference type="PROSITE-ProRule" id="PRU00335"/>
    </source>
</evidence>
<evidence type="ECO:0000256" key="1">
    <source>
        <dbReference type="ARBA" id="ARBA00023125"/>
    </source>
</evidence>
<dbReference type="RefSeq" id="WP_062974507.1">
    <property type="nucleotide sequence ID" value="NZ_JAAXOS010000002.1"/>
</dbReference>
<dbReference type="InterPro" id="IPR001647">
    <property type="entry name" value="HTH_TetR"/>
</dbReference>
<feature type="domain" description="HTH tetR-type" evidence="3">
    <location>
        <begin position="17"/>
        <end position="77"/>
    </location>
</feature>
<dbReference type="PANTHER" id="PTHR30055:SF226">
    <property type="entry name" value="HTH-TYPE TRANSCRIPTIONAL REGULATOR PKSA"/>
    <property type="match status" value="1"/>
</dbReference>
<keyword evidence="5" id="KW-1185">Reference proteome</keyword>
<dbReference type="InterPro" id="IPR050109">
    <property type="entry name" value="HTH-type_TetR-like_transc_reg"/>
</dbReference>
<evidence type="ECO:0000259" key="3">
    <source>
        <dbReference type="PROSITE" id="PS50977"/>
    </source>
</evidence>
<sequence length="212" mass="23285">MTSPSTWGGRTVEARRAARRERLIDAAIDIWADSGWAAVSLRSVCARAGLNDRYFRESFADREELLAAAWDHVRDETTATLIAAIGDRRDTPPLEVLHRAVEAVVLGFAEDPRRSQVLFGDHAGSEILEHRRHDLVLLAADLLATGLEPYLRAGVDREEFHRTALMAVGGFVELTSAWRAGAVAIDIPGLIGQTNRLGDILAGHYLGDRPRS</sequence>
<dbReference type="Pfam" id="PF00440">
    <property type="entry name" value="TetR_N"/>
    <property type="match status" value="1"/>
</dbReference>
<feature type="DNA-binding region" description="H-T-H motif" evidence="2">
    <location>
        <begin position="40"/>
        <end position="59"/>
    </location>
</feature>
<dbReference type="PANTHER" id="PTHR30055">
    <property type="entry name" value="HTH-TYPE TRANSCRIPTIONAL REGULATOR RUTR"/>
    <property type="match status" value="1"/>
</dbReference>
<comment type="caution">
    <text evidence="4">The sequence shown here is derived from an EMBL/GenBank/DDBJ whole genome shotgun (WGS) entry which is preliminary data.</text>
</comment>
<dbReference type="SUPFAM" id="SSF46689">
    <property type="entry name" value="Homeodomain-like"/>
    <property type="match status" value="1"/>
</dbReference>
<proteinExistence type="predicted"/>
<dbReference type="Gene3D" id="1.10.357.10">
    <property type="entry name" value="Tetracycline Repressor, domain 2"/>
    <property type="match status" value="1"/>
</dbReference>
<organism evidence="4 5">
    <name type="scientific">Nocardia gamkensis</name>
    <dbReference type="NCBI Taxonomy" id="352869"/>
    <lineage>
        <taxon>Bacteria</taxon>
        <taxon>Bacillati</taxon>
        <taxon>Actinomycetota</taxon>
        <taxon>Actinomycetes</taxon>
        <taxon>Mycobacteriales</taxon>
        <taxon>Nocardiaceae</taxon>
        <taxon>Nocardia</taxon>
    </lineage>
</organism>
<accession>A0A7X6R1L9</accession>
<evidence type="ECO:0000313" key="5">
    <source>
        <dbReference type="Proteomes" id="UP000540698"/>
    </source>
</evidence>
<dbReference type="PROSITE" id="PS50977">
    <property type="entry name" value="HTH_TETR_2"/>
    <property type="match status" value="1"/>
</dbReference>
<dbReference type="Proteomes" id="UP000540698">
    <property type="component" value="Unassembled WGS sequence"/>
</dbReference>
<dbReference type="EMBL" id="JAAXOS010000002">
    <property type="protein sequence ID" value="NKY25346.1"/>
    <property type="molecule type" value="Genomic_DNA"/>
</dbReference>
<dbReference type="GO" id="GO:0003700">
    <property type="term" value="F:DNA-binding transcription factor activity"/>
    <property type="evidence" value="ECO:0007669"/>
    <property type="project" value="TreeGrafter"/>
</dbReference>